<proteinExistence type="predicted"/>
<feature type="transmembrane region" description="Helical" evidence="6">
    <location>
        <begin position="46"/>
        <end position="66"/>
    </location>
</feature>
<dbReference type="RefSeq" id="WP_187558595.1">
    <property type="nucleotide sequence ID" value="NZ_JACRTP010000003.1"/>
</dbReference>
<evidence type="ECO:0000256" key="6">
    <source>
        <dbReference type="SAM" id="Phobius"/>
    </source>
</evidence>
<keyword evidence="9" id="KW-1185">Reference proteome</keyword>
<dbReference type="InterPro" id="IPR020846">
    <property type="entry name" value="MFS_dom"/>
</dbReference>
<dbReference type="InterPro" id="IPR036259">
    <property type="entry name" value="MFS_trans_sf"/>
</dbReference>
<evidence type="ECO:0000313" key="8">
    <source>
        <dbReference type="EMBL" id="MBC8628543.1"/>
    </source>
</evidence>
<feature type="transmembrane region" description="Helical" evidence="6">
    <location>
        <begin position="226"/>
        <end position="243"/>
    </location>
</feature>
<sequence length="419" mass="44646">MKKERTGAVTKYLILVFGAFAIFFTGYPHIWSIYQPYAMELTGWSQGQTSMCFYLSFVTFVLGNIVGGRIQDKRNPKIAIVSGGAIFTASILLSALALRPSPVMMYITYGLLQGFGQGMIYTTILSTAQKWFPGRTGFSSGVIVTANGLFGFFMAPVSRSLLSGVGIEKTFLIIGTFIGISWILASIFIRNPKTGEVGTGSVQAGGKPVYTGKQYTSGEMFRTKKFYFLLATMMFGLIPYLILSPLSQTVQMDRGISASVAVAAVMAGSVCNAATRLCLPTAADKVGRVICVKVVLVVAVSAMLLLVFAPAGITTVCVVMMYACYGGIMGSFPSLSSSIFGMEHSGENYGYVMFGIAVATLSAPAITNTVLGNGYDINAVFASGAFSAALALISLILLEREIKKEKVNACQTAVCQEGE</sequence>
<keyword evidence="5 6" id="KW-0472">Membrane</keyword>
<comment type="caution">
    <text evidence="8">The sequence shown here is derived from an EMBL/GenBank/DDBJ whole genome shotgun (WGS) entry which is preliminary data.</text>
</comment>
<protein>
    <submittedName>
        <fullName evidence="8">MFS transporter</fullName>
    </submittedName>
</protein>
<evidence type="ECO:0000256" key="1">
    <source>
        <dbReference type="ARBA" id="ARBA00004651"/>
    </source>
</evidence>
<keyword evidence="2" id="KW-0813">Transport</keyword>
<organism evidence="8 9">
    <name type="scientific">Blautia stercoris</name>
    <dbReference type="NCBI Taxonomy" id="871664"/>
    <lineage>
        <taxon>Bacteria</taxon>
        <taxon>Bacillati</taxon>
        <taxon>Bacillota</taxon>
        <taxon>Clostridia</taxon>
        <taxon>Lachnospirales</taxon>
        <taxon>Lachnospiraceae</taxon>
        <taxon>Blautia</taxon>
    </lineage>
</organism>
<dbReference type="Pfam" id="PF07690">
    <property type="entry name" value="MFS_1"/>
    <property type="match status" value="1"/>
</dbReference>
<feature type="transmembrane region" description="Helical" evidence="6">
    <location>
        <begin position="137"/>
        <end position="158"/>
    </location>
</feature>
<feature type="transmembrane region" description="Helical" evidence="6">
    <location>
        <begin position="377"/>
        <end position="398"/>
    </location>
</feature>
<dbReference type="EMBL" id="JACRTP010000003">
    <property type="protein sequence ID" value="MBC8628543.1"/>
    <property type="molecule type" value="Genomic_DNA"/>
</dbReference>
<evidence type="ECO:0000256" key="3">
    <source>
        <dbReference type="ARBA" id="ARBA00022692"/>
    </source>
</evidence>
<dbReference type="SUPFAM" id="SSF103473">
    <property type="entry name" value="MFS general substrate transporter"/>
    <property type="match status" value="1"/>
</dbReference>
<feature type="transmembrane region" description="Helical" evidence="6">
    <location>
        <begin position="78"/>
        <end position="98"/>
    </location>
</feature>
<evidence type="ECO:0000256" key="4">
    <source>
        <dbReference type="ARBA" id="ARBA00022989"/>
    </source>
</evidence>
<evidence type="ECO:0000256" key="2">
    <source>
        <dbReference type="ARBA" id="ARBA00022448"/>
    </source>
</evidence>
<name>A0ABR7PB80_9FIRM</name>
<dbReference type="InterPro" id="IPR050327">
    <property type="entry name" value="Proton-linked_MCT"/>
</dbReference>
<dbReference type="PANTHER" id="PTHR11360:SF317">
    <property type="entry name" value="MAJOR FACILITATOR SUPERFAMILY (MFS) PROFILE DOMAIN-CONTAINING PROTEIN-RELATED"/>
    <property type="match status" value="1"/>
</dbReference>
<keyword evidence="3 6" id="KW-0812">Transmembrane</keyword>
<dbReference type="Gene3D" id="1.20.1250.20">
    <property type="entry name" value="MFS general substrate transporter like domains"/>
    <property type="match status" value="2"/>
</dbReference>
<feature type="domain" description="Major facilitator superfamily (MFS) profile" evidence="7">
    <location>
        <begin position="11"/>
        <end position="403"/>
    </location>
</feature>
<feature type="transmembrane region" description="Helical" evidence="6">
    <location>
        <begin position="349"/>
        <end position="371"/>
    </location>
</feature>
<comment type="subcellular location">
    <subcellularLocation>
        <location evidence="1">Cell membrane</location>
        <topology evidence="1">Multi-pass membrane protein</topology>
    </subcellularLocation>
</comment>
<keyword evidence="4 6" id="KW-1133">Transmembrane helix</keyword>
<evidence type="ECO:0000259" key="7">
    <source>
        <dbReference type="PROSITE" id="PS50850"/>
    </source>
</evidence>
<feature type="transmembrane region" description="Helical" evidence="6">
    <location>
        <begin position="12"/>
        <end position="34"/>
    </location>
</feature>
<accession>A0ABR7PB80</accession>
<evidence type="ECO:0000313" key="9">
    <source>
        <dbReference type="Proteomes" id="UP000661649"/>
    </source>
</evidence>
<feature type="transmembrane region" description="Helical" evidence="6">
    <location>
        <begin position="319"/>
        <end position="342"/>
    </location>
</feature>
<dbReference type="Proteomes" id="UP000661649">
    <property type="component" value="Unassembled WGS sequence"/>
</dbReference>
<dbReference type="PROSITE" id="PS50850">
    <property type="entry name" value="MFS"/>
    <property type="match status" value="1"/>
</dbReference>
<reference evidence="8 9" key="1">
    <citation type="submission" date="2020-08" db="EMBL/GenBank/DDBJ databases">
        <title>Genome public.</title>
        <authorList>
            <person name="Liu C."/>
            <person name="Sun Q."/>
        </authorList>
    </citation>
    <scope>NUCLEOTIDE SEQUENCE [LARGE SCALE GENOMIC DNA]</scope>
    <source>
        <strain evidence="8 9">3_YM_SP_D4_24.mj</strain>
    </source>
</reference>
<dbReference type="PANTHER" id="PTHR11360">
    <property type="entry name" value="MONOCARBOXYLATE TRANSPORTER"/>
    <property type="match status" value="1"/>
</dbReference>
<feature type="transmembrane region" description="Helical" evidence="6">
    <location>
        <begin position="104"/>
        <end position="125"/>
    </location>
</feature>
<evidence type="ECO:0000256" key="5">
    <source>
        <dbReference type="ARBA" id="ARBA00023136"/>
    </source>
</evidence>
<gene>
    <name evidence="8" type="ORF">H8712_07935</name>
</gene>
<feature type="transmembrane region" description="Helical" evidence="6">
    <location>
        <begin position="170"/>
        <end position="189"/>
    </location>
</feature>
<feature type="transmembrane region" description="Helical" evidence="6">
    <location>
        <begin position="255"/>
        <end position="279"/>
    </location>
</feature>
<feature type="transmembrane region" description="Helical" evidence="6">
    <location>
        <begin position="291"/>
        <end position="313"/>
    </location>
</feature>
<dbReference type="InterPro" id="IPR011701">
    <property type="entry name" value="MFS"/>
</dbReference>